<dbReference type="EMBL" id="AJ439555">
    <property type="protein sequence ID" value="CAD29541.1"/>
    <property type="molecule type" value="Genomic_DNA"/>
</dbReference>
<dbReference type="AlphaFoldDB" id="Q8TFI3"/>
<gene>
    <name evidence="1" type="primary">gag</name>
</gene>
<accession>Q8TFI3</accession>
<proteinExistence type="predicted"/>
<protein>
    <submittedName>
        <fullName evidence="1">Gag protein</fullName>
    </submittedName>
</protein>
<name>Q8TFI3_MAUEX</name>
<organism evidence="1">
    <name type="scientific">Maudiozyma exigua</name>
    <name type="common">Yeast</name>
    <name type="synonym">Kazachstania exigua</name>
    <dbReference type="NCBI Taxonomy" id="34358"/>
    <lineage>
        <taxon>Eukaryota</taxon>
        <taxon>Fungi</taxon>
        <taxon>Dikarya</taxon>
        <taxon>Ascomycota</taxon>
        <taxon>Saccharomycotina</taxon>
        <taxon>Saccharomycetes</taxon>
        <taxon>Saccharomycetales</taxon>
        <taxon>Saccharomycetaceae</taxon>
        <taxon>Maudiozyma</taxon>
    </lineage>
</organism>
<evidence type="ECO:0000313" key="1">
    <source>
        <dbReference type="EMBL" id="CAD29541.1"/>
    </source>
</evidence>
<reference evidence="1" key="1">
    <citation type="submission" date="2002-03" db="EMBL/GenBank/DDBJ databases">
        <title>Genomic evolution of the LTR-retrotransposons in hemiascomycetous yeasts.</title>
        <authorList>
            <person name="Neuveglise C."/>
            <person name="Feldmann H."/>
            <person name="Bon E."/>
            <person name="Gaillardin C."/>
            <person name="Casaregola S."/>
        </authorList>
    </citation>
    <scope>NUCLEOTIDE SEQUENCE</scope>
    <source>
        <strain evidence="1">CBS379</strain>
    </source>
</reference>
<sequence>MSKESKFDSKALKEFKDSMPIILGKDNSTPPDNYDAWEAMVQRRLEQYGYDDEIATECMLMVMKGQCAIWFHSYLTTYRNIHGKSPSTQEACAACREQYGNESFDEENIQNLLDLQINFSNREPGITKFLQYRHLLERMNSHELILHIYIHTLPPAIRNYIFSQKAKGLDEAMALTRRKMKELEMDKTVSYRQSSERIKSIPRKFLNQSLNRRPVSVVTVVSLGIQKTSADGRKLVYQTNQNLPQRYLRINYIVQKI</sequence>
<feature type="non-terminal residue" evidence="1">
    <location>
        <position position="257"/>
    </location>
</feature>